<dbReference type="PANTHER" id="PTHR11920">
    <property type="entry name" value="GUANYLYL CYCLASE"/>
    <property type="match status" value="1"/>
</dbReference>
<dbReference type="GO" id="GO:0046872">
    <property type="term" value="F:metal ion binding"/>
    <property type="evidence" value="ECO:0007669"/>
    <property type="project" value="UniProtKB-KW"/>
</dbReference>
<keyword evidence="17" id="KW-0597">Phosphoprotein</keyword>
<dbReference type="CDD" id="cd07302">
    <property type="entry name" value="CHD"/>
    <property type="match status" value="1"/>
</dbReference>
<dbReference type="InterPro" id="IPR001789">
    <property type="entry name" value="Sig_transdc_resp-reg_receiver"/>
</dbReference>
<organism evidence="23 24">
    <name type="scientific">Drouetiella hepatica Uher 2000/2452</name>
    <dbReference type="NCBI Taxonomy" id="904376"/>
    <lineage>
        <taxon>Bacteria</taxon>
        <taxon>Bacillati</taxon>
        <taxon>Cyanobacteriota</taxon>
        <taxon>Cyanophyceae</taxon>
        <taxon>Oculatellales</taxon>
        <taxon>Oculatellaceae</taxon>
        <taxon>Drouetiella</taxon>
    </lineage>
</organism>
<dbReference type="SUPFAM" id="SSF52172">
    <property type="entry name" value="CheY-like"/>
    <property type="match status" value="1"/>
</dbReference>
<evidence type="ECO:0000256" key="8">
    <source>
        <dbReference type="ARBA" id="ARBA00022840"/>
    </source>
</evidence>
<proteinExistence type="inferred from homology"/>
<dbReference type="GO" id="GO:0004016">
    <property type="term" value="F:adenylate cyclase activity"/>
    <property type="evidence" value="ECO:0007669"/>
    <property type="project" value="UniProtKB-EC"/>
</dbReference>
<sequence>MNSDPPEASRGSILIVDDAPNNLVLLSRLLTQKGYAVRAVKTGKLALEAIATLPPELILMDICMPEMDGYTICQKLKSSEQTRDIPIIFISALDEVLDKIRAFAVGGVDYITKPFQLAEVLARVETHLTLQRLRQELQLQNERLHHEITERQKAEDKYRSIFENCLEGLFQVTSSGRYISANPTLAKIYGYASAEELMISVTNICSLYVRPGRREELNAYLRRYAKVEDFESQVYRKDGGIIWISENVRAVRGESGEVLYYEGTVQDTTERRLTEAELRLQRQEAERLLLSILPQSIAERLKRKPETIADSFADVTVMFADLVNFTPFAAQVPPKEMVEILNQIFSAFDQLAEQYGLEKIKTIGDEYMVAGGLPNPQSDHVEAVADMALAMLQTVAKFPTRQGKPFQLRIGINTGPVVAGVIGTKKFSYDLWGETVNLASRMETQGQAGYIQIAPATFDRLKNKYWLERRGVIEVRGFGEIATHWLIGKL</sequence>
<dbReference type="CDD" id="cd19920">
    <property type="entry name" value="REC_PA4781-like"/>
    <property type="match status" value="1"/>
</dbReference>
<dbReference type="Pfam" id="PF13426">
    <property type="entry name" value="PAS_9"/>
    <property type="match status" value="1"/>
</dbReference>
<dbReference type="SMART" id="SM00044">
    <property type="entry name" value="CYCc"/>
    <property type="match status" value="1"/>
</dbReference>
<keyword evidence="9" id="KW-0460">Magnesium</keyword>
<evidence type="ECO:0000256" key="14">
    <source>
        <dbReference type="ARBA" id="ARBA00032597"/>
    </source>
</evidence>
<evidence type="ECO:0000256" key="10">
    <source>
        <dbReference type="ARBA" id="ARBA00022989"/>
    </source>
</evidence>
<evidence type="ECO:0000256" key="11">
    <source>
        <dbReference type="ARBA" id="ARBA00022998"/>
    </source>
</evidence>
<dbReference type="PROSITE" id="PS50110">
    <property type="entry name" value="RESPONSE_REGULATORY"/>
    <property type="match status" value="1"/>
</dbReference>
<dbReference type="PROSITE" id="PS00452">
    <property type="entry name" value="GUANYLATE_CYCLASE_1"/>
    <property type="match status" value="1"/>
</dbReference>
<keyword evidence="5" id="KW-0812">Transmembrane</keyword>
<evidence type="ECO:0000256" key="7">
    <source>
        <dbReference type="ARBA" id="ARBA00022741"/>
    </source>
</evidence>
<keyword evidence="10" id="KW-1133">Transmembrane helix</keyword>
<dbReference type="SMART" id="SM00086">
    <property type="entry name" value="PAC"/>
    <property type="match status" value="1"/>
</dbReference>
<dbReference type="FunFam" id="3.30.70.1230:FF:000033">
    <property type="entry name" value="Adenylate cyclase"/>
    <property type="match status" value="1"/>
</dbReference>
<dbReference type="InterPro" id="IPR001610">
    <property type="entry name" value="PAC"/>
</dbReference>
<evidence type="ECO:0000256" key="4">
    <source>
        <dbReference type="ARBA" id="ARBA00021420"/>
    </source>
</evidence>
<dbReference type="GO" id="GO:0006171">
    <property type="term" value="P:cAMP biosynthetic process"/>
    <property type="evidence" value="ECO:0007669"/>
    <property type="project" value="UniProtKB-KW"/>
</dbReference>
<dbReference type="GO" id="GO:0005886">
    <property type="term" value="C:plasma membrane"/>
    <property type="evidence" value="ECO:0007669"/>
    <property type="project" value="UniProtKB-ARBA"/>
</dbReference>
<keyword evidence="13 18" id="KW-0456">Lyase</keyword>
<gene>
    <name evidence="23" type="ORF">KME15_11065</name>
</gene>
<dbReference type="Gene3D" id="3.30.70.1230">
    <property type="entry name" value="Nucleotide cyclase"/>
    <property type="match status" value="1"/>
</dbReference>
<dbReference type="PANTHER" id="PTHR11920:SF335">
    <property type="entry name" value="GUANYLATE CYCLASE"/>
    <property type="match status" value="1"/>
</dbReference>
<evidence type="ECO:0000256" key="13">
    <source>
        <dbReference type="ARBA" id="ARBA00023239"/>
    </source>
</evidence>
<dbReference type="Gene3D" id="3.40.50.2300">
    <property type="match status" value="1"/>
</dbReference>
<comment type="similarity">
    <text evidence="18">Belongs to the adenylyl cyclase class-4/guanylyl cyclase family.</text>
</comment>
<keyword evidence="12" id="KW-0472">Membrane</keyword>
<comment type="subcellular location">
    <subcellularLocation>
        <location evidence="2">Membrane</location>
    </subcellularLocation>
</comment>
<dbReference type="InterPro" id="IPR029787">
    <property type="entry name" value="Nucleotide_cyclase"/>
</dbReference>
<evidence type="ECO:0000259" key="20">
    <source>
        <dbReference type="PROSITE" id="PS50112"/>
    </source>
</evidence>
<dbReference type="EMBL" id="JAHHHD010000010">
    <property type="protein sequence ID" value="MBW4659206.1"/>
    <property type="molecule type" value="Genomic_DNA"/>
</dbReference>
<keyword evidence="8" id="KW-0067">ATP-binding</keyword>
<evidence type="ECO:0000256" key="2">
    <source>
        <dbReference type="ARBA" id="ARBA00004370"/>
    </source>
</evidence>
<dbReference type="InterPro" id="IPR011006">
    <property type="entry name" value="CheY-like_superfamily"/>
</dbReference>
<evidence type="ECO:0000259" key="19">
    <source>
        <dbReference type="PROSITE" id="PS50110"/>
    </source>
</evidence>
<evidence type="ECO:0000256" key="18">
    <source>
        <dbReference type="RuleBase" id="RU000405"/>
    </source>
</evidence>
<dbReference type="AlphaFoldDB" id="A0A951QC93"/>
<comment type="subunit">
    <text evidence="16">Homodimer. Can also exist as monomer.</text>
</comment>
<dbReference type="PROSITE" id="PS50113">
    <property type="entry name" value="PAC"/>
    <property type="match status" value="1"/>
</dbReference>
<dbReference type="Proteomes" id="UP000757435">
    <property type="component" value="Unassembled WGS sequence"/>
</dbReference>
<evidence type="ECO:0000256" key="6">
    <source>
        <dbReference type="ARBA" id="ARBA00022723"/>
    </source>
</evidence>
<reference evidence="23" key="1">
    <citation type="submission" date="2021-05" db="EMBL/GenBank/DDBJ databases">
        <authorList>
            <person name="Pietrasiak N."/>
            <person name="Ward R."/>
            <person name="Stajich J.E."/>
            <person name="Kurbessoian T."/>
        </authorList>
    </citation>
    <scope>NUCLEOTIDE SEQUENCE</scope>
    <source>
        <strain evidence="23">UHER 2000/2452</strain>
    </source>
</reference>
<evidence type="ECO:0000259" key="21">
    <source>
        <dbReference type="PROSITE" id="PS50113"/>
    </source>
</evidence>
<dbReference type="GO" id="GO:0000160">
    <property type="term" value="P:phosphorelay signal transduction system"/>
    <property type="evidence" value="ECO:0007669"/>
    <property type="project" value="InterPro"/>
</dbReference>
<dbReference type="Gene3D" id="3.30.450.20">
    <property type="entry name" value="PAS domain"/>
    <property type="match status" value="1"/>
</dbReference>
<evidence type="ECO:0000256" key="16">
    <source>
        <dbReference type="ARBA" id="ARBA00064436"/>
    </source>
</evidence>
<feature type="modified residue" description="4-aspartylphosphate" evidence="17">
    <location>
        <position position="61"/>
    </location>
</feature>
<accession>A0A951QC93</accession>
<protein>
    <recommendedName>
        <fullName evidence="4">Adenylate cyclase</fullName>
        <ecNumber evidence="3">4.6.1.1</ecNumber>
    </recommendedName>
    <alternativeName>
        <fullName evidence="14">ATP pyrophosphate-lyase</fullName>
    </alternativeName>
    <alternativeName>
        <fullName evidence="15">Adenylyl cyclase</fullName>
    </alternativeName>
</protein>
<evidence type="ECO:0000256" key="17">
    <source>
        <dbReference type="PROSITE-ProRule" id="PRU00169"/>
    </source>
</evidence>
<dbReference type="CDD" id="cd00130">
    <property type="entry name" value="PAS"/>
    <property type="match status" value="1"/>
</dbReference>
<comment type="caution">
    <text evidence="23">The sequence shown here is derived from an EMBL/GenBank/DDBJ whole genome shotgun (WGS) entry which is preliminary data.</text>
</comment>
<dbReference type="InterPro" id="IPR000014">
    <property type="entry name" value="PAS"/>
</dbReference>
<evidence type="ECO:0000259" key="22">
    <source>
        <dbReference type="PROSITE" id="PS50125"/>
    </source>
</evidence>
<keyword evidence="11" id="KW-0115">cAMP biosynthesis</keyword>
<evidence type="ECO:0000313" key="24">
    <source>
        <dbReference type="Proteomes" id="UP000757435"/>
    </source>
</evidence>
<dbReference type="Pfam" id="PF00072">
    <property type="entry name" value="Response_reg"/>
    <property type="match status" value="1"/>
</dbReference>
<feature type="domain" description="Guanylate cyclase" evidence="22">
    <location>
        <begin position="316"/>
        <end position="443"/>
    </location>
</feature>
<evidence type="ECO:0000256" key="12">
    <source>
        <dbReference type="ARBA" id="ARBA00023136"/>
    </source>
</evidence>
<evidence type="ECO:0000256" key="9">
    <source>
        <dbReference type="ARBA" id="ARBA00022842"/>
    </source>
</evidence>
<keyword evidence="6" id="KW-0479">Metal-binding</keyword>
<dbReference type="SMART" id="SM00448">
    <property type="entry name" value="REC"/>
    <property type="match status" value="1"/>
</dbReference>
<evidence type="ECO:0000256" key="1">
    <source>
        <dbReference type="ARBA" id="ARBA00001593"/>
    </source>
</evidence>
<evidence type="ECO:0000256" key="15">
    <source>
        <dbReference type="ARBA" id="ARBA00032637"/>
    </source>
</evidence>
<keyword evidence="7" id="KW-0547">Nucleotide-binding</keyword>
<dbReference type="EC" id="4.6.1.1" evidence="3"/>
<dbReference type="InterPro" id="IPR050401">
    <property type="entry name" value="Cyclic_nucleotide_synthase"/>
</dbReference>
<dbReference type="InterPro" id="IPR018297">
    <property type="entry name" value="A/G_cyclase_CS"/>
</dbReference>
<dbReference type="SUPFAM" id="SSF55073">
    <property type="entry name" value="Nucleotide cyclase"/>
    <property type="match status" value="1"/>
</dbReference>
<dbReference type="PROSITE" id="PS50125">
    <property type="entry name" value="GUANYLATE_CYCLASE_2"/>
    <property type="match status" value="1"/>
</dbReference>
<comment type="catalytic activity">
    <reaction evidence="1">
        <text>ATP = 3',5'-cyclic AMP + diphosphate</text>
        <dbReference type="Rhea" id="RHEA:15389"/>
        <dbReference type="ChEBI" id="CHEBI:30616"/>
        <dbReference type="ChEBI" id="CHEBI:33019"/>
        <dbReference type="ChEBI" id="CHEBI:58165"/>
        <dbReference type="EC" id="4.6.1.1"/>
    </reaction>
</comment>
<feature type="domain" description="PAS" evidence="20">
    <location>
        <begin position="154"/>
        <end position="228"/>
    </location>
</feature>
<dbReference type="NCBIfam" id="TIGR00229">
    <property type="entry name" value="sensory_box"/>
    <property type="match status" value="1"/>
</dbReference>
<reference evidence="23" key="2">
    <citation type="journal article" date="2022" name="Microbiol. Resour. Announc.">
        <title>Metagenome Sequencing to Explore Phylogenomics of Terrestrial Cyanobacteria.</title>
        <authorList>
            <person name="Ward R.D."/>
            <person name="Stajich J.E."/>
            <person name="Johansen J.R."/>
            <person name="Huntemann M."/>
            <person name="Clum A."/>
            <person name="Foster B."/>
            <person name="Foster B."/>
            <person name="Roux S."/>
            <person name="Palaniappan K."/>
            <person name="Varghese N."/>
            <person name="Mukherjee S."/>
            <person name="Reddy T.B.K."/>
            <person name="Daum C."/>
            <person name="Copeland A."/>
            <person name="Chen I.A."/>
            <person name="Ivanova N.N."/>
            <person name="Kyrpides N.C."/>
            <person name="Shapiro N."/>
            <person name="Eloe-Fadrosh E.A."/>
            <person name="Pietrasiak N."/>
        </authorList>
    </citation>
    <scope>NUCLEOTIDE SEQUENCE</scope>
    <source>
        <strain evidence="23">UHER 2000/2452</strain>
    </source>
</reference>
<dbReference type="GO" id="GO:0005524">
    <property type="term" value="F:ATP binding"/>
    <property type="evidence" value="ECO:0007669"/>
    <property type="project" value="UniProtKB-KW"/>
</dbReference>
<dbReference type="PROSITE" id="PS50112">
    <property type="entry name" value="PAS"/>
    <property type="match status" value="1"/>
</dbReference>
<dbReference type="InterPro" id="IPR001054">
    <property type="entry name" value="A/G_cyclase"/>
</dbReference>
<dbReference type="SUPFAM" id="SSF55785">
    <property type="entry name" value="PYP-like sensor domain (PAS domain)"/>
    <property type="match status" value="1"/>
</dbReference>
<name>A0A951QC93_9CYAN</name>
<feature type="domain" description="PAC" evidence="21">
    <location>
        <begin position="228"/>
        <end position="280"/>
    </location>
</feature>
<feature type="domain" description="Response regulatory" evidence="19">
    <location>
        <begin position="12"/>
        <end position="128"/>
    </location>
</feature>
<dbReference type="InterPro" id="IPR000700">
    <property type="entry name" value="PAS-assoc_C"/>
</dbReference>
<dbReference type="InterPro" id="IPR035965">
    <property type="entry name" value="PAS-like_dom_sf"/>
</dbReference>
<evidence type="ECO:0000256" key="5">
    <source>
        <dbReference type="ARBA" id="ARBA00022692"/>
    </source>
</evidence>
<dbReference type="Pfam" id="PF00211">
    <property type="entry name" value="Guanylate_cyc"/>
    <property type="match status" value="1"/>
</dbReference>
<evidence type="ECO:0000313" key="23">
    <source>
        <dbReference type="EMBL" id="MBW4659206.1"/>
    </source>
</evidence>
<evidence type="ECO:0000256" key="3">
    <source>
        <dbReference type="ARBA" id="ARBA00012201"/>
    </source>
</evidence>